<evidence type="ECO:0000256" key="9">
    <source>
        <dbReference type="PIRNR" id="PIRNR005586"/>
    </source>
</evidence>
<dbReference type="AlphaFoldDB" id="A0A835CW92"/>
<evidence type="ECO:0000256" key="3">
    <source>
        <dbReference type="ARBA" id="ARBA00022723"/>
    </source>
</evidence>
<protein>
    <recommendedName>
        <fullName evidence="9">DNA-directed RNA polymerase subunit</fullName>
    </recommendedName>
</protein>
<evidence type="ECO:0000256" key="10">
    <source>
        <dbReference type="PIRSR" id="PIRSR005586-1"/>
    </source>
</evidence>
<feature type="binding site" evidence="10">
    <location>
        <position position="122"/>
    </location>
    <ligand>
        <name>Zn(2+)</name>
        <dbReference type="ChEBI" id="CHEBI:29105"/>
        <label>2</label>
    </ligand>
</feature>
<keyword evidence="3 10" id="KW-0479">Metal-binding</keyword>
<dbReference type="OrthoDB" id="10056816at2759"/>
<keyword evidence="14" id="KW-1185">Reference proteome</keyword>
<feature type="domain" description="TFIIS-type" evidence="12">
    <location>
        <begin position="87"/>
        <end position="127"/>
    </location>
</feature>
<comment type="similarity">
    <text evidence="9">Belongs to the archaeal rpoM/eukaryotic RPA12/RPB9/RPC11 RNA polymerase family.</text>
</comment>
<feature type="binding site" evidence="10">
    <location>
        <position position="91"/>
    </location>
    <ligand>
        <name>Zn(2+)</name>
        <dbReference type="ChEBI" id="CHEBI:29105"/>
        <label>2</label>
    </ligand>
</feature>
<gene>
    <name evidence="13" type="ORF">HCN44_009665</name>
</gene>
<evidence type="ECO:0000259" key="12">
    <source>
        <dbReference type="PROSITE" id="PS51133"/>
    </source>
</evidence>
<dbReference type="InterPro" id="IPR012164">
    <property type="entry name" value="Rpa12/Rpb9/Rpc10/TFS"/>
</dbReference>
<keyword evidence="4 11" id="KW-0863">Zinc-finger</keyword>
<dbReference type="Proteomes" id="UP000639338">
    <property type="component" value="Unassembled WGS sequence"/>
</dbReference>
<evidence type="ECO:0000256" key="2">
    <source>
        <dbReference type="ARBA" id="ARBA00022478"/>
    </source>
</evidence>
<keyword evidence="5 10" id="KW-0862">Zinc</keyword>
<keyword evidence="6 9" id="KW-0804">Transcription</keyword>
<comment type="caution">
    <text evidence="13">The sequence shown here is derived from an EMBL/GenBank/DDBJ whole genome shotgun (WGS) entry which is preliminary data.</text>
</comment>
<comment type="subcellular location">
    <subcellularLocation>
        <location evidence="1">Nucleus</location>
        <location evidence="1">Nucleolus</location>
    </subcellularLocation>
</comment>
<dbReference type="SUPFAM" id="SSF57783">
    <property type="entry name" value="Zinc beta-ribbon"/>
    <property type="match status" value="1"/>
</dbReference>
<evidence type="ECO:0000256" key="1">
    <source>
        <dbReference type="ARBA" id="ARBA00004604"/>
    </source>
</evidence>
<dbReference type="CDD" id="cd10507">
    <property type="entry name" value="Zn-ribbon_RPA12"/>
    <property type="match status" value="1"/>
</dbReference>
<organism evidence="13 14">
    <name type="scientific">Aphidius gifuensis</name>
    <name type="common">Parasitoid wasp</name>
    <dbReference type="NCBI Taxonomy" id="684658"/>
    <lineage>
        <taxon>Eukaryota</taxon>
        <taxon>Metazoa</taxon>
        <taxon>Ecdysozoa</taxon>
        <taxon>Arthropoda</taxon>
        <taxon>Hexapoda</taxon>
        <taxon>Insecta</taxon>
        <taxon>Pterygota</taxon>
        <taxon>Neoptera</taxon>
        <taxon>Endopterygota</taxon>
        <taxon>Hymenoptera</taxon>
        <taxon>Apocrita</taxon>
        <taxon>Ichneumonoidea</taxon>
        <taxon>Braconidae</taxon>
        <taxon>Aphidiinae</taxon>
        <taxon>Aphidius</taxon>
    </lineage>
</organism>
<evidence type="ECO:0000313" key="13">
    <source>
        <dbReference type="EMBL" id="KAF7998267.1"/>
    </source>
</evidence>
<evidence type="ECO:0000256" key="7">
    <source>
        <dbReference type="ARBA" id="ARBA00023242"/>
    </source>
</evidence>
<dbReference type="InterPro" id="IPR001222">
    <property type="entry name" value="Znf_TFIIS"/>
</dbReference>
<dbReference type="GO" id="GO:0008270">
    <property type="term" value="F:zinc ion binding"/>
    <property type="evidence" value="ECO:0007669"/>
    <property type="project" value="UniProtKB-KW"/>
</dbReference>
<evidence type="ECO:0000256" key="5">
    <source>
        <dbReference type="ARBA" id="ARBA00022833"/>
    </source>
</evidence>
<name>A0A835CW92_APHGI</name>
<dbReference type="GO" id="GO:0003899">
    <property type="term" value="F:DNA-directed RNA polymerase activity"/>
    <property type="evidence" value="ECO:0007669"/>
    <property type="project" value="InterPro"/>
</dbReference>
<proteinExistence type="inferred from homology"/>
<dbReference type="GO" id="GO:0006363">
    <property type="term" value="P:termination of RNA polymerase I transcription"/>
    <property type="evidence" value="ECO:0007669"/>
    <property type="project" value="TreeGrafter"/>
</dbReference>
<keyword evidence="2 9" id="KW-0240">DNA-directed RNA polymerase</keyword>
<evidence type="ECO:0000313" key="14">
    <source>
        <dbReference type="Proteomes" id="UP000639338"/>
    </source>
</evidence>
<dbReference type="GO" id="GO:0005736">
    <property type="term" value="C:RNA polymerase I complex"/>
    <property type="evidence" value="ECO:0007669"/>
    <property type="project" value="TreeGrafter"/>
</dbReference>
<feature type="binding site" evidence="10">
    <location>
        <position position="25"/>
    </location>
    <ligand>
        <name>Zn(2+)</name>
        <dbReference type="ChEBI" id="CHEBI:29105"/>
        <label>1</label>
    </ligand>
</feature>
<feature type="binding site" evidence="10">
    <location>
        <position position="119"/>
    </location>
    <ligand>
        <name>Zn(2+)</name>
        <dbReference type="ChEBI" id="CHEBI:29105"/>
        <label>2</label>
    </ligand>
</feature>
<dbReference type="PROSITE" id="PS51133">
    <property type="entry name" value="ZF_TFIIS_2"/>
    <property type="match status" value="1"/>
</dbReference>
<dbReference type="GO" id="GO:0003676">
    <property type="term" value="F:nucleic acid binding"/>
    <property type="evidence" value="ECO:0007669"/>
    <property type="project" value="InterPro"/>
</dbReference>
<feature type="binding site" evidence="10">
    <location>
        <position position="22"/>
    </location>
    <ligand>
        <name>Zn(2+)</name>
        <dbReference type="ChEBI" id="CHEBI:29105"/>
        <label>1</label>
    </ligand>
</feature>
<dbReference type="InterPro" id="IPR034004">
    <property type="entry name" value="Zn_ribbon_RPA12_C"/>
</dbReference>
<dbReference type="SMART" id="SM00440">
    <property type="entry name" value="ZnF_C2C2"/>
    <property type="match status" value="1"/>
</dbReference>
<dbReference type="Pfam" id="PF01096">
    <property type="entry name" value="Zn_ribbon_TFIIS"/>
    <property type="match status" value="1"/>
</dbReference>
<reference evidence="13 14" key="1">
    <citation type="submission" date="2020-08" db="EMBL/GenBank/DDBJ databases">
        <title>Aphidius gifuensis genome sequencing and assembly.</title>
        <authorList>
            <person name="Du Z."/>
        </authorList>
    </citation>
    <scope>NUCLEOTIDE SEQUENCE [LARGE SCALE GENOMIC DNA]</scope>
    <source>
        <strain evidence="13">YNYX2018</strain>
        <tissue evidence="13">Adults</tissue>
    </source>
</reference>
<feature type="binding site" evidence="10">
    <location>
        <position position="94"/>
    </location>
    <ligand>
        <name>Zn(2+)</name>
        <dbReference type="ChEBI" id="CHEBI:29105"/>
        <label>2</label>
    </ligand>
</feature>
<feature type="binding site" evidence="10">
    <location>
        <position position="43"/>
    </location>
    <ligand>
        <name>Zn(2+)</name>
        <dbReference type="ChEBI" id="CHEBI:29105"/>
        <label>1</label>
    </ligand>
</feature>
<evidence type="ECO:0000256" key="8">
    <source>
        <dbReference type="ARBA" id="ARBA00044497"/>
    </source>
</evidence>
<evidence type="ECO:0000256" key="4">
    <source>
        <dbReference type="ARBA" id="ARBA00022771"/>
    </source>
</evidence>
<comment type="function">
    <text evidence="9">DNA-dependent RNA polymerase catalyzes the transcription of DNA into RNA using the four ribonucleoside triphosphates as substrates.</text>
</comment>
<evidence type="ECO:0000256" key="6">
    <source>
        <dbReference type="ARBA" id="ARBA00023163"/>
    </source>
</evidence>
<dbReference type="InterPro" id="IPR019761">
    <property type="entry name" value="DNA-dir_RNA_pol-M_15_CS"/>
</dbReference>
<comment type="function">
    <text evidence="8">Core component of RNA polymerase I (Pol I), a DNA-dependent RNA polymerase which synthesizes ribosomal RNA precursors using the four ribonucleoside triphosphates as substrates. Can mediate Pol I proofreading of the nascent RNA transcript. Anchors into the Pol I active site to monitor transcription fidelity and cleave mis-incorporated 5'-ribonucleotides.</text>
</comment>
<dbReference type="EMBL" id="JACMRX010000001">
    <property type="protein sequence ID" value="KAF7998267.1"/>
    <property type="molecule type" value="Genomic_DNA"/>
</dbReference>
<dbReference type="PROSITE" id="PS01030">
    <property type="entry name" value="RNA_POL_M_15KD"/>
    <property type="match status" value="1"/>
</dbReference>
<dbReference type="PANTHER" id="PTHR11239:SF14">
    <property type="entry name" value="DNA-DIRECTED RNA POLYMERASE I SUBUNIT RPA12"/>
    <property type="match status" value="1"/>
</dbReference>
<sequence>MSNYRNNDDNETLGFKTDLGFCSDCGSILPLLGPKGGVTCYACKRVWGPEVFGDLAMKYTIKFNNIDTYANDKNTLDDDEDADGPVVERKCSECGNDQMSYATVQLRSADEGQTVFYTCTKCKYTQGN</sequence>
<dbReference type="PANTHER" id="PTHR11239">
    <property type="entry name" value="DNA-DIRECTED RNA POLYMERASE"/>
    <property type="match status" value="1"/>
</dbReference>
<evidence type="ECO:0000256" key="11">
    <source>
        <dbReference type="PROSITE-ProRule" id="PRU00472"/>
    </source>
</evidence>
<dbReference type="PIRSF" id="PIRSF005586">
    <property type="entry name" value="RNApol_RpoM"/>
    <property type="match status" value="1"/>
</dbReference>
<accession>A0A835CW92</accession>
<keyword evidence="7 9" id="KW-0539">Nucleus</keyword>
<dbReference type="Gene3D" id="2.20.25.10">
    <property type="match status" value="1"/>
</dbReference>